<dbReference type="PROSITE" id="PS51198">
    <property type="entry name" value="UVRD_HELICASE_ATP_BIND"/>
    <property type="match status" value="1"/>
</dbReference>
<evidence type="ECO:0000256" key="2">
    <source>
        <dbReference type="ARBA" id="ARBA00022801"/>
    </source>
</evidence>
<dbReference type="Pfam" id="PF13538">
    <property type="entry name" value="UvrD_C_2"/>
    <property type="match status" value="1"/>
</dbReference>
<dbReference type="SUPFAM" id="SSF52540">
    <property type="entry name" value="P-loop containing nucleoside triphosphate hydrolases"/>
    <property type="match status" value="1"/>
</dbReference>
<dbReference type="GO" id="GO:0016787">
    <property type="term" value="F:hydrolase activity"/>
    <property type="evidence" value="ECO:0007669"/>
    <property type="project" value="UniProtKB-UniRule"/>
</dbReference>
<dbReference type="Pfam" id="PF00580">
    <property type="entry name" value="UvrD-helicase"/>
    <property type="match status" value="1"/>
</dbReference>
<dbReference type="InterPro" id="IPR048228">
    <property type="entry name" value="HelD_bacillota"/>
</dbReference>
<evidence type="ECO:0000313" key="7">
    <source>
        <dbReference type="EMBL" id="KRM93194.1"/>
    </source>
</evidence>
<proteinExistence type="predicted"/>
<comment type="caution">
    <text evidence="7">The sequence shown here is derived from an EMBL/GenBank/DDBJ whole genome shotgun (WGS) entry which is preliminary data.</text>
</comment>
<dbReference type="EMBL" id="AYZR01000009">
    <property type="protein sequence ID" value="KRM93194.1"/>
    <property type="molecule type" value="Genomic_DNA"/>
</dbReference>
<keyword evidence="4 5" id="KW-0067">ATP-binding</keyword>
<dbReference type="PANTHER" id="PTHR11070:SF17">
    <property type="entry name" value="DNA HELICASE IV"/>
    <property type="match status" value="1"/>
</dbReference>
<dbReference type="PATRIC" id="fig|1423802.4.peg.872"/>
<feature type="domain" description="UvrD-like helicase ATP-binding" evidence="6">
    <location>
        <begin position="210"/>
        <end position="602"/>
    </location>
</feature>
<evidence type="ECO:0000313" key="8">
    <source>
        <dbReference type="Proteomes" id="UP000051256"/>
    </source>
</evidence>
<dbReference type="GO" id="GO:0005524">
    <property type="term" value="F:ATP binding"/>
    <property type="evidence" value="ECO:0007669"/>
    <property type="project" value="UniProtKB-UniRule"/>
</dbReference>
<keyword evidence="2 5" id="KW-0378">Hydrolase</keyword>
<keyword evidence="8" id="KW-1185">Reference proteome</keyword>
<dbReference type="GO" id="GO:0003677">
    <property type="term" value="F:DNA binding"/>
    <property type="evidence" value="ECO:0007669"/>
    <property type="project" value="InterPro"/>
</dbReference>
<accession>A0A0R2CPN7</accession>
<dbReference type="NCBIfam" id="NF041464">
    <property type="entry name" value="HelD_BACSU"/>
    <property type="match status" value="1"/>
</dbReference>
<dbReference type="InterPro" id="IPR000212">
    <property type="entry name" value="DNA_helicase_UvrD/REP"/>
</dbReference>
<evidence type="ECO:0000256" key="3">
    <source>
        <dbReference type="ARBA" id="ARBA00022806"/>
    </source>
</evidence>
<gene>
    <name evidence="7" type="ORF">FC56_GL000859</name>
</gene>
<evidence type="ECO:0000256" key="5">
    <source>
        <dbReference type="PROSITE-ProRule" id="PRU00560"/>
    </source>
</evidence>
<feature type="binding site" evidence="5">
    <location>
        <begin position="231"/>
        <end position="238"/>
    </location>
    <ligand>
        <name>ATP</name>
        <dbReference type="ChEBI" id="CHEBI:30616"/>
    </ligand>
</feature>
<dbReference type="InterPro" id="IPR014016">
    <property type="entry name" value="UvrD-like_ATP-bd"/>
</dbReference>
<dbReference type="Gene3D" id="1.10.10.160">
    <property type="match status" value="1"/>
</dbReference>
<dbReference type="InterPro" id="IPR027417">
    <property type="entry name" value="P-loop_NTPase"/>
</dbReference>
<dbReference type="GO" id="GO:0043138">
    <property type="term" value="F:3'-5' DNA helicase activity"/>
    <property type="evidence" value="ECO:0007669"/>
    <property type="project" value="TreeGrafter"/>
</dbReference>
<evidence type="ECO:0000256" key="1">
    <source>
        <dbReference type="ARBA" id="ARBA00022741"/>
    </source>
</evidence>
<dbReference type="Gene3D" id="3.40.50.300">
    <property type="entry name" value="P-loop containing nucleotide triphosphate hydrolases"/>
    <property type="match status" value="3"/>
</dbReference>
<protein>
    <submittedName>
        <fullName evidence="7">Helicase IV</fullName>
    </submittedName>
</protein>
<dbReference type="InterPro" id="IPR013986">
    <property type="entry name" value="DExx_box_DNA_helicase_dom_sf"/>
</dbReference>
<name>A0A0R2CPN7_9LACO</name>
<keyword evidence="3 5" id="KW-0347">Helicase</keyword>
<organism evidence="7 8">
    <name type="scientific">Lentilactobacillus senioris DSM 24302 = JCM 17472</name>
    <dbReference type="NCBI Taxonomy" id="1423802"/>
    <lineage>
        <taxon>Bacteria</taxon>
        <taxon>Bacillati</taxon>
        <taxon>Bacillota</taxon>
        <taxon>Bacilli</taxon>
        <taxon>Lactobacillales</taxon>
        <taxon>Lactobacillaceae</taxon>
        <taxon>Lentilactobacillus</taxon>
    </lineage>
</organism>
<sequence length="767" mass="88369">MMTDKVKAQEQAHLDEVISKVRAAEKVEEQKGSKAKQDVDEINHNFYNDVRLKTTTYSGMMETALTIRQQQQMLTERQTRQSYAAKQLATLQKMEINPYFARLDFHENGEQNAETIYIGMASFTDRPDHYLIYDWRAPISSIYYDGGIGKVTYQTPAGEQTVDVKLKRQFQIANGEIKTVFDTEEVVGDQMLLDALGNQSDTKMKSIVTTIQKEQNQIIRDTKSELLFVQGAAGSGKTAAILQRVAYLLYQYRGHLNSAQVILFSPNQLFNDYINQVLPELGEQNMVQMTFYQYSSHRLPNMQVETLGERFDEQFNPEKKAATTMKGSLQYFKAVTAYANHLNKEDMRFRNIVFKGRVLIAKEKIAEIYYGFNENYNLRNRLDGTKEALLKILNRKIHVEMKTDWVEEAVQNLTKEQIQKMHHDAETEIQDADKEFNFLARGIVTQAFQKVRRQIVRNHFLTITHQFVHFLRSVPQIINLRDYGLTKEEWSDNVDSVIEDIKQNKLAMADVAPYLYLYDLMTGKRGQKDIKYLFIDEVQDYSAFQLAFLKFSFPRAKFTLLGDLNQAIFTHENSQQLLNELGTMFDKSKTRVIQLTKSYRSTAQITNFTKHLLTDGEAIEAFDRQGELPQIHVVSDEAKALEAVKVQVASNLKIHETTAIIGKTLTECEHIYELLKSSGVKATLIRTENQRLVNGVIIVPSYLAKGLEFDSVVMWNASTNEYPDDADRQLVYTICTRAMHRLTIVAIEQLSPLFKEVPQTEYELIED</sequence>
<reference evidence="7 8" key="1">
    <citation type="journal article" date="2015" name="Genome Announc.">
        <title>Expanding the biotechnology potential of lactobacilli through comparative genomics of 213 strains and associated genera.</title>
        <authorList>
            <person name="Sun Z."/>
            <person name="Harris H.M."/>
            <person name="McCann A."/>
            <person name="Guo C."/>
            <person name="Argimon S."/>
            <person name="Zhang W."/>
            <person name="Yang X."/>
            <person name="Jeffery I.B."/>
            <person name="Cooney J.C."/>
            <person name="Kagawa T.F."/>
            <person name="Liu W."/>
            <person name="Song Y."/>
            <person name="Salvetti E."/>
            <person name="Wrobel A."/>
            <person name="Rasinkangas P."/>
            <person name="Parkhill J."/>
            <person name="Rea M.C."/>
            <person name="O'Sullivan O."/>
            <person name="Ritari J."/>
            <person name="Douillard F.P."/>
            <person name="Paul Ross R."/>
            <person name="Yang R."/>
            <person name="Briner A.E."/>
            <person name="Felis G.E."/>
            <person name="de Vos W.M."/>
            <person name="Barrangou R."/>
            <person name="Klaenhammer T.R."/>
            <person name="Caufield P.W."/>
            <person name="Cui Y."/>
            <person name="Zhang H."/>
            <person name="O'Toole P.W."/>
        </authorList>
    </citation>
    <scope>NUCLEOTIDE SEQUENCE [LARGE SCALE GENOMIC DNA]</scope>
    <source>
        <strain evidence="7 8">DSM 24302</strain>
    </source>
</reference>
<dbReference type="GO" id="GO:0005829">
    <property type="term" value="C:cytosol"/>
    <property type="evidence" value="ECO:0007669"/>
    <property type="project" value="TreeGrafter"/>
</dbReference>
<dbReference type="InterPro" id="IPR027785">
    <property type="entry name" value="UvrD-like_helicase_C"/>
</dbReference>
<dbReference type="AlphaFoldDB" id="A0A0R2CPN7"/>
<dbReference type="Proteomes" id="UP000051256">
    <property type="component" value="Unassembled WGS sequence"/>
</dbReference>
<dbReference type="STRING" id="1423802.FC56_GL000859"/>
<evidence type="ECO:0000259" key="6">
    <source>
        <dbReference type="PROSITE" id="PS51198"/>
    </source>
</evidence>
<dbReference type="PANTHER" id="PTHR11070">
    <property type="entry name" value="UVRD / RECB / PCRA DNA HELICASE FAMILY MEMBER"/>
    <property type="match status" value="1"/>
</dbReference>
<evidence type="ECO:0000256" key="4">
    <source>
        <dbReference type="ARBA" id="ARBA00022840"/>
    </source>
</evidence>
<dbReference type="GO" id="GO:0000725">
    <property type="term" value="P:recombinational repair"/>
    <property type="evidence" value="ECO:0007669"/>
    <property type="project" value="TreeGrafter"/>
</dbReference>
<keyword evidence="1 5" id="KW-0547">Nucleotide-binding</keyword>